<accession>A0A3S4ZV70</accession>
<evidence type="ECO:0000256" key="1">
    <source>
        <dbReference type="SAM" id="MobiDB-lite"/>
    </source>
</evidence>
<evidence type="ECO:0000313" key="2">
    <source>
        <dbReference type="EMBL" id="VEL07966.1"/>
    </source>
</evidence>
<dbReference type="AlphaFoldDB" id="A0A3S4ZV70"/>
<name>A0A3S4ZV70_9PLAT</name>
<sequence>MIQIKMPLESGARDGDSSPPGRRRCHFFRTECYGGEFATPNETIHPLLMCPTELYCPKGQTRAAREMGKTGGKTYLRQKAATPDLKEVEQKM</sequence>
<dbReference type="EMBL" id="CAAALY010002851">
    <property type="protein sequence ID" value="VEL07966.1"/>
    <property type="molecule type" value="Genomic_DNA"/>
</dbReference>
<proteinExistence type="predicted"/>
<dbReference type="Proteomes" id="UP000784294">
    <property type="component" value="Unassembled WGS sequence"/>
</dbReference>
<comment type="caution">
    <text evidence="2">The sequence shown here is derived from an EMBL/GenBank/DDBJ whole genome shotgun (WGS) entry which is preliminary data.</text>
</comment>
<organism evidence="2 3">
    <name type="scientific">Protopolystoma xenopodis</name>
    <dbReference type="NCBI Taxonomy" id="117903"/>
    <lineage>
        <taxon>Eukaryota</taxon>
        <taxon>Metazoa</taxon>
        <taxon>Spiralia</taxon>
        <taxon>Lophotrochozoa</taxon>
        <taxon>Platyhelminthes</taxon>
        <taxon>Monogenea</taxon>
        <taxon>Polyopisthocotylea</taxon>
        <taxon>Polystomatidea</taxon>
        <taxon>Polystomatidae</taxon>
        <taxon>Protopolystoma</taxon>
    </lineage>
</organism>
<keyword evidence="3" id="KW-1185">Reference proteome</keyword>
<gene>
    <name evidence="2" type="ORF">PXEA_LOCUS1406</name>
</gene>
<protein>
    <submittedName>
        <fullName evidence="2">Uncharacterized protein</fullName>
    </submittedName>
</protein>
<feature type="region of interest" description="Disordered" evidence="1">
    <location>
        <begin position="1"/>
        <end position="22"/>
    </location>
</feature>
<evidence type="ECO:0000313" key="3">
    <source>
        <dbReference type="Proteomes" id="UP000784294"/>
    </source>
</evidence>
<reference evidence="2" key="1">
    <citation type="submission" date="2018-11" db="EMBL/GenBank/DDBJ databases">
        <authorList>
            <consortium name="Pathogen Informatics"/>
        </authorList>
    </citation>
    <scope>NUCLEOTIDE SEQUENCE</scope>
</reference>